<dbReference type="Proteomes" id="UP000278351">
    <property type="component" value="Unassembled WGS sequence"/>
</dbReference>
<dbReference type="GO" id="GO:0005506">
    <property type="term" value="F:iron ion binding"/>
    <property type="evidence" value="ECO:0007669"/>
    <property type="project" value="UniProtKB-ARBA"/>
</dbReference>
<proteinExistence type="predicted"/>
<comment type="cofactor">
    <cofactor evidence="1">
        <name>Fe(2+)</name>
        <dbReference type="ChEBI" id="CHEBI:29033"/>
    </cofactor>
</comment>
<dbReference type="GO" id="GO:0016706">
    <property type="term" value="F:2-oxoglutarate-dependent dioxygenase activity"/>
    <property type="evidence" value="ECO:0007669"/>
    <property type="project" value="UniProtKB-ARBA"/>
</dbReference>
<keyword evidence="2" id="KW-0560">Oxidoreductase</keyword>
<dbReference type="AlphaFoldDB" id="A0A3N4QKV4"/>
<dbReference type="OrthoDB" id="9791262at2"/>
<dbReference type="Pfam" id="PF05721">
    <property type="entry name" value="PhyH"/>
    <property type="match status" value="1"/>
</dbReference>
<evidence type="ECO:0000313" key="2">
    <source>
        <dbReference type="EMBL" id="RPE12364.1"/>
    </source>
</evidence>
<dbReference type="RefSeq" id="WP_123844874.1">
    <property type="nucleotide sequence ID" value="NZ_RPDH01000001.1"/>
</dbReference>
<dbReference type="EMBL" id="RPDH01000001">
    <property type="protein sequence ID" value="RPE12364.1"/>
    <property type="molecule type" value="Genomic_DNA"/>
</dbReference>
<protein>
    <submittedName>
        <fullName evidence="2">Phytanoyl-CoA dioxygenase</fullName>
    </submittedName>
</protein>
<keyword evidence="2" id="KW-0223">Dioxygenase</keyword>
<evidence type="ECO:0000313" key="3">
    <source>
        <dbReference type="Proteomes" id="UP000278351"/>
    </source>
</evidence>
<accession>A0A3N4QKV4</accession>
<evidence type="ECO:0000256" key="1">
    <source>
        <dbReference type="ARBA" id="ARBA00001954"/>
    </source>
</evidence>
<dbReference type="InterPro" id="IPR008775">
    <property type="entry name" value="Phytyl_CoA_dOase-like"/>
</dbReference>
<dbReference type="PANTHER" id="PTHR20883:SF48">
    <property type="entry name" value="ECTOINE DIOXYGENASE"/>
    <property type="match status" value="1"/>
</dbReference>
<sequence length="235" mass="26404">MHHNAITEKGYTVLPPVYDGEAIAQLTSIIESAAQDNASFRRTADLFAIRRVLKEIPALYDAVFTPALRDWIDTLFGKGYFLVKSIYFDKPGASNWFVSYHQDLTISVNTRADIAGFGPWTVKQEQYAVQPPLDILENMFTLRIHLDETDADNGALRVVPGSHRKSVYRAADIDWSMETEDTCAVPQGGVMVMKPLLLHASGRTVNGKSRRVLHLECCNRELPAPLQWAERQSIN</sequence>
<keyword evidence="3" id="KW-1185">Reference proteome</keyword>
<gene>
    <name evidence="2" type="ORF">EGT74_02080</name>
</gene>
<name>A0A3N4QKV4_9BACT</name>
<comment type="caution">
    <text evidence="2">The sequence shown here is derived from an EMBL/GenBank/DDBJ whole genome shotgun (WGS) entry which is preliminary data.</text>
</comment>
<reference evidence="2 3" key="1">
    <citation type="submission" date="2018-11" db="EMBL/GenBank/DDBJ databases">
        <title>Chitinophaga lutea sp.nov., isolate from arsenic contaminated soil.</title>
        <authorList>
            <person name="Zong Y."/>
        </authorList>
    </citation>
    <scope>NUCLEOTIDE SEQUENCE [LARGE SCALE GENOMIC DNA]</scope>
    <source>
        <strain evidence="2 3">ZY74</strain>
    </source>
</reference>
<dbReference type="PANTHER" id="PTHR20883">
    <property type="entry name" value="PHYTANOYL-COA DIOXYGENASE DOMAIN CONTAINING 1"/>
    <property type="match status" value="1"/>
</dbReference>
<organism evidence="2 3">
    <name type="scientific">Chitinophaga lutea</name>
    <dbReference type="NCBI Taxonomy" id="2488634"/>
    <lineage>
        <taxon>Bacteria</taxon>
        <taxon>Pseudomonadati</taxon>
        <taxon>Bacteroidota</taxon>
        <taxon>Chitinophagia</taxon>
        <taxon>Chitinophagales</taxon>
        <taxon>Chitinophagaceae</taxon>
        <taxon>Chitinophaga</taxon>
    </lineage>
</organism>
<dbReference type="Gene3D" id="2.60.120.620">
    <property type="entry name" value="q2cbj1_9rhob like domain"/>
    <property type="match status" value="1"/>
</dbReference>
<dbReference type="SUPFAM" id="SSF51197">
    <property type="entry name" value="Clavaminate synthase-like"/>
    <property type="match status" value="1"/>
</dbReference>